<dbReference type="AlphaFoldDB" id="A0A9N9IR14"/>
<gene>
    <name evidence="1" type="ORF">DERYTH_LOCUS16527</name>
</gene>
<keyword evidence="2" id="KW-1185">Reference proteome</keyword>
<dbReference type="Gene3D" id="1.10.30.10">
    <property type="entry name" value="High mobility group box domain"/>
    <property type="match status" value="1"/>
</dbReference>
<reference evidence="1" key="1">
    <citation type="submission" date="2021-06" db="EMBL/GenBank/DDBJ databases">
        <authorList>
            <person name="Kallberg Y."/>
            <person name="Tangrot J."/>
            <person name="Rosling A."/>
        </authorList>
    </citation>
    <scope>NUCLEOTIDE SEQUENCE</scope>
    <source>
        <strain evidence="1">MA453B</strain>
    </source>
</reference>
<accession>A0A9N9IR14</accession>
<dbReference type="InterPro" id="IPR036910">
    <property type="entry name" value="HMG_box_dom_sf"/>
</dbReference>
<dbReference type="SUPFAM" id="SSF47095">
    <property type="entry name" value="HMG-box"/>
    <property type="match status" value="1"/>
</dbReference>
<name>A0A9N9IR14_9GLOM</name>
<feature type="non-terminal residue" evidence="1">
    <location>
        <position position="167"/>
    </location>
</feature>
<evidence type="ECO:0000313" key="1">
    <source>
        <dbReference type="EMBL" id="CAG8747044.1"/>
    </source>
</evidence>
<sequence>MLKDLPYKFTLSLEELLAPLKLKSYSIKSISEDWNNQPPKVKIFFKVLAKVAIERHKAMYPEYVYQPHIKQTAVSEENFIQISKFLPIFSDITQIFKKISDIYYDAEYNKDELDQLILVDVERRKRENQILRNDIEDLNNYLKSIYVGDTSKQNASSNIVWMDKLSR</sequence>
<dbReference type="EMBL" id="CAJVPY010014517">
    <property type="protein sequence ID" value="CAG8747044.1"/>
    <property type="molecule type" value="Genomic_DNA"/>
</dbReference>
<dbReference type="OrthoDB" id="6247875at2759"/>
<comment type="caution">
    <text evidence="1">The sequence shown here is derived from an EMBL/GenBank/DDBJ whole genome shotgun (WGS) entry which is preliminary data.</text>
</comment>
<organism evidence="1 2">
    <name type="scientific">Dentiscutata erythropus</name>
    <dbReference type="NCBI Taxonomy" id="1348616"/>
    <lineage>
        <taxon>Eukaryota</taxon>
        <taxon>Fungi</taxon>
        <taxon>Fungi incertae sedis</taxon>
        <taxon>Mucoromycota</taxon>
        <taxon>Glomeromycotina</taxon>
        <taxon>Glomeromycetes</taxon>
        <taxon>Diversisporales</taxon>
        <taxon>Gigasporaceae</taxon>
        <taxon>Dentiscutata</taxon>
    </lineage>
</organism>
<proteinExistence type="predicted"/>
<protein>
    <submittedName>
        <fullName evidence="1">28255_t:CDS:1</fullName>
    </submittedName>
</protein>
<evidence type="ECO:0000313" key="2">
    <source>
        <dbReference type="Proteomes" id="UP000789405"/>
    </source>
</evidence>
<dbReference type="Proteomes" id="UP000789405">
    <property type="component" value="Unassembled WGS sequence"/>
</dbReference>